<dbReference type="OrthoDB" id="35899at2157"/>
<accession>A0A3R7GLZ9</accession>
<protein>
    <submittedName>
        <fullName evidence="2">Acetoacetate decarboxylase</fullName>
    </submittedName>
</protein>
<dbReference type="EMBL" id="RAPO01000001">
    <property type="protein sequence ID" value="RKD98348.1"/>
    <property type="molecule type" value="Genomic_DNA"/>
</dbReference>
<dbReference type="SUPFAM" id="SSF160104">
    <property type="entry name" value="Acetoacetate decarboxylase-like"/>
    <property type="match status" value="1"/>
</dbReference>
<dbReference type="InterPro" id="IPR010451">
    <property type="entry name" value="Acetoacetate_decarboxylase"/>
</dbReference>
<dbReference type="Pfam" id="PF06314">
    <property type="entry name" value="ADC"/>
    <property type="match status" value="1"/>
</dbReference>
<keyword evidence="3" id="KW-1185">Reference proteome</keyword>
<comment type="caution">
    <text evidence="2">The sequence shown here is derived from an EMBL/GenBank/DDBJ whole genome shotgun (WGS) entry which is preliminary data.</text>
</comment>
<proteinExistence type="predicted"/>
<name>A0A3R7GLZ9_9EURY</name>
<dbReference type="Proteomes" id="UP000283805">
    <property type="component" value="Unassembled WGS sequence"/>
</dbReference>
<dbReference type="GO" id="GO:0016829">
    <property type="term" value="F:lyase activity"/>
    <property type="evidence" value="ECO:0007669"/>
    <property type="project" value="InterPro"/>
</dbReference>
<organism evidence="2 3">
    <name type="scientific">Halopiger aswanensis</name>
    <dbReference type="NCBI Taxonomy" id="148449"/>
    <lineage>
        <taxon>Archaea</taxon>
        <taxon>Methanobacteriati</taxon>
        <taxon>Methanobacteriota</taxon>
        <taxon>Stenosarchaea group</taxon>
        <taxon>Halobacteria</taxon>
        <taxon>Halobacteriales</taxon>
        <taxon>Natrialbaceae</taxon>
        <taxon>Halopiger</taxon>
    </lineage>
</organism>
<dbReference type="RefSeq" id="WP_120243952.1">
    <property type="nucleotide sequence ID" value="NZ_RAPO01000001.1"/>
</dbReference>
<feature type="region of interest" description="Disordered" evidence="1">
    <location>
        <begin position="1"/>
        <end position="21"/>
    </location>
</feature>
<dbReference type="InterPro" id="IPR023375">
    <property type="entry name" value="ADC_dom_sf"/>
</dbReference>
<evidence type="ECO:0000313" key="2">
    <source>
        <dbReference type="EMBL" id="RKD98348.1"/>
    </source>
</evidence>
<reference evidence="2 3" key="1">
    <citation type="submission" date="2018-09" db="EMBL/GenBank/DDBJ databases">
        <title>Genomic Encyclopedia of Archaeal and Bacterial Type Strains, Phase II (KMG-II): from individual species to whole genera.</title>
        <authorList>
            <person name="Goeker M."/>
        </authorList>
    </citation>
    <scope>NUCLEOTIDE SEQUENCE [LARGE SCALE GENOMIC DNA]</scope>
    <source>
        <strain evidence="2 3">DSM 13151</strain>
    </source>
</reference>
<gene>
    <name evidence="2" type="ORF">ATJ93_1355</name>
</gene>
<evidence type="ECO:0000256" key="1">
    <source>
        <dbReference type="SAM" id="MobiDB-lite"/>
    </source>
</evidence>
<dbReference type="AlphaFoldDB" id="A0A3R7GLZ9"/>
<evidence type="ECO:0000313" key="3">
    <source>
        <dbReference type="Proteomes" id="UP000283805"/>
    </source>
</evidence>
<sequence length="269" mass="28565">MSADPPHTTSRSDGDRSRVRLSTGHTVSLPLELSFAMGGVVVPARRRRLEAALPSALEPLAIAPGIGCVALVGIRYRRVGRGDEAGDGAGLEPYDEFAVIVPAVRGARTSVPLAQALDGELGGYVHWLPVTTDASVALGREIWGYPKERVALTVADTPRGMRIAVSRRDGSRGDDAGDGDDLAVRLEVLRPLIGGRRRDLTLRSYSITDGALHRAQARIRGEIAIGSPVGANLCVASELASELGLWRRPIARLYGADVRARLEAGDAVE</sequence>
<dbReference type="Gene3D" id="2.40.400.10">
    <property type="entry name" value="Acetoacetate decarboxylase-like"/>
    <property type="match status" value="1"/>
</dbReference>